<dbReference type="InterPro" id="IPR020084">
    <property type="entry name" value="NUDIX_hydrolase_CS"/>
</dbReference>
<dbReference type="GO" id="GO:0019693">
    <property type="term" value="P:ribose phosphate metabolic process"/>
    <property type="evidence" value="ECO:0007669"/>
    <property type="project" value="TreeGrafter"/>
</dbReference>
<dbReference type="GO" id="GO:0006753">
    <property type="term" value="P:nucleoside phosphate metabolic process"/>
    <property type="evidence" value="ECO:0007669"/>
    <property type="project" value="TreeGrafter"/>
</dbReference>
<dbReference type="GO" id="GO:0046872">
    <property type="term" value="F:metal ion binding"/>
    <property type="evidence" value="ECO:0007669"/>
    <property type="project" value="UniProtKB-KW"/>
</dbReference>
<keyword evidence="4 7" id="KW-0378">Hydrolase</keyword>
<gene>
    <name evidence="9" type="ORF">EUTSA_v10014104mg</name>
</gene>
<dbReference type="KEGG" id="eus:EUTSA_v10014104mg"/>
<dbReference type="GO" id="GO:0034432">
    <property type="term" value="F:bis(5'-adenosyl)-pentaphosphatase activity"/>
    <property type="evidence" value="ECO:0007669"/>
    <property type="project" value="TreeGrafter"/>
</dbReference>
<evidence type="ECO:0000313" key="10">
    <source>
        <dbReference type="Proteomes" id="UP000030689"/>
    </source>
</evidence>
<dbReference type="InterPro" id="IPR015797">
    <property type="entry name" value="NUDIX_hydrolase-like_dom_sf"/>
</dbReference>
<dbReference type="PANTHER" id="PTHR11839">
    <property type="entry name" value="UDP/ADP-SUGAR PYROPHOSPHATASE"/>
    <property type="match status" value="1"/>
</dbReference>
<evidence type="ECO:0000256" key="1">
    <source>
        <dbReference type="ARBA" id="ARBA00001936"/>
    </source>
</evidence>
<dbReference type="CDD" id="cd03671">
    <property type="entry name" value="NUDIX_Ap4A_hydrolase_plant_like"/>
    <property type="match status" value="1"/>
</dbReference>
<accession>V4LL84</accession>
<dbReference type="EMBL" id="KI517464">
    <property type="protein sequence ID" value="ESQ40558.1"/>
    <property type="molecule type" value="Genomic_DNA"/>
</dbReference>
<organism evidence="9 10">
    <name type="scientific">Eutrema salsugineum</name>
    <name type="common">Saltwater cress</name>
    <name type="synonym">Sisymbrium salsugineum</name>
    <dbReference type="NCBI Taxonomy" id="72664"/>
    <lineage>
        <taxon>Eukaryota</taxon>
        <taxon>Viridiplantae</taxon>
        <taxon>Streptophyta</taxon>
        <taxon>Embryophyta</taxon>
        <taxon>Tracheophyta</taxon>
        <taxon>Spermatophyta</taxon>
        <taxon>Magnoliopsida</taxon>
        <taxon>eudicotyledons</taxon>
        <taxon>Gunneridae</taxon>
        <taxon>Pentapetalae</taxon>
        <taxon>rosids</taxon>
        <taxon>malvids</taxon>
        <taxon>Brassicales</taxon>
        <taxon>Brassicaceae</taxon>
        <taxon>Eutremeae</taxon>
        <taxon>Eutrema</taxon>
    </lineage>
</organism>
<dbReference type="STRING" id="72664.V4LL84"/>
<dbReference type="AlphaFoldDB" id="V4LL84"/>
<dbReference type="NCBIfam" id="NF001936">
    <property type="entry name" value="PRK00714.1-3"/>
    <property type="match status" value="1"/>
</dbReference>
<evidence type="ECO:0000256" key="7">
    <source>
        <dbReference type="RuleBase" id="RU003476"/>
    </source>
</evidence>
<dbReference type="InterPro" id="IPR022927">
    <property type="entry name" value="RppH"/>
</dbReference>
<evidence type="ECO:0000256" key="2">
    <source>
        <dbReference type="ARBA" id="ARBA00005582"/>
    </source>
</evidence>
<evidence type="ECO:0000256" key="4">
    <source>
        <dbReference type="ARBA" id="ARBA00022801"/>
    </source>
</evidence>
<evidence type="ECO:0000256" key="3">
    <source>
        <dbReference type="ARBA" id="ARBA00022723"/>
    </source>
</evidence>
<dbReference type="GO" id="GO:0009507">
    <property type="term" value="C:chloroplast"/>
    <property type="evidence" value="ECO:0007669"/>
    <property type="project" value="TreeGrafter"/>
</dbReference>
<dbReference type="PRINTS" id="PR00502">
    <property type="entry name" value="NUDIXFAMILY"/>
</dbReference>
<keyword evidence="6" id="KW-0464">Manganese</keyword>
<sequence length="325" mass="36773">MAQAHFPLCATSETTLHPSSGWFELTKLPYATFDAPAAARSLDEVSMFLCSRTKPKLTFLHSPALSMFLCSTTHLIIINFQLCLSERTRGEEAKEVPAAMAVTASGFIAKLVISVRIDFSLDPVKFSCLKRHVSASKPLVVRSVALSPPARTVESPPVGYRKNVGICLVSPCRKIFTASKIHVPDTWQMPQGGADEGEDLRNAAFRELREETGVTSAEFIAEIPNWLTYDFPRQVKDKLNRKWRTSYKGQAQKWFLFKFTGKEEEINLLGDGTAKPEFKVWSWMLPEQVVEHAVYFKRPVYEHVIKHFNPYFVDEENDSFNSCND</sequence>
<comment type="similarity">
    <text evidence="2 7">Belongs to the Nudix hydrolase family.</text>
</comment>
<dbReference type="Gene3D" id="3.90.79.10">
    <property type="entry name" value="Nucleoside Triphosphate Pyrophosphohydrolase"/>
    <property type="match status" value="1"/>
</dbReference>
<dbReference type="FunFam" id="3.90.79.10:FF:000032">
    <property type="entry name" value="Nudix hydrolase 25"/>
    <property type="match status" value="1"/>
</dbReference>
<evidence type="ECO:0000256" key="6">
    <source>
        <dbReference type="ARBA" id="ARBA00023211"/>
    </source>
</evidence>
<dbReference type="Gramene" id="ESQ40558">
    <property type="protein sequence ID" value="ESQ40558"/>
    <property type="gene ID" value="EUTSA_v10014104mg"/>
</dbReference>
<reference evidence="9 10" key="1">
    <citation type="journal article" date="2013" name="Front. Plant Sci.">
        <title>The Reference Genome of the Halophytic Plant Eutrema salsugineum.</title>
        <authorList>
            <person name="Yang R."/>
            <person name="Jarvis D.E."/>
            <person name="Chen H."/>
            <person name="Beilstein M.A."/>
            <person name="Grimwood J."/>
            <person name="Jenkins J."/>
            <person name="Shu S."/>
            <person name="Prochnik S."/>
            <person name="Xin M."/>
            <person name="Ma C."/>
            <person name="Schmutz J."/>
            <person name="Wing R.A."/>
            <person name="Mitchell-Olds T."/>
            <person name="Schumaker K.S."/>
            <person name="Wang X."/>
        </authorList>
    </citation>
    <scope>NUCLEOTIDE SEQUENCE [LARGE SCALE GENOMIC DNA]</scope>
</reference>
<protein>
    <recommendedName>
        <fullName evidence="8">Nudix hydrolase domain-containing protein</fullName>
    </recommendedName>
</protein>
<comment type="cofactor">
    <cofactor evidence="1">
        <name>Mn(2+)</name>
        <dbReference type="ChEBI" id="CHEBI:29035"/>
    </cofactor>
</comment>
<dbReference type="eggNOG" id="ENOG502SKZJ">
    <property type="taxonomic scope" value="Eukaryota"/>
</dbReference>
<dbReference type="Pfam" id="PF00293">
    <property type="entry name" value="NUDIX"/>
    <property type="match status" value="1"/>
</dbReference>
<proteinExistence type="inferred from homology"/>
<dbReference type="SUPFAM" id="SSF55811">
    <property type="entry name" value="Nudix"/>
    <property type="match status" value="1"/>
</dbReference>
<dbReference type="HAMAP" id="MF_00298">
    <property type="entry name" value="Nudix_RppH"/>
    <property type="match status" value="1"/>
</dbReference>
<dbReference type="PANTHER" id="PTHR11839:SF21">
    <property type="entry name" value="NUDIX HYDROLASE 27, CHLOROPLASTIC"/>
    <property type="match status" value="1"/>
</dbReference>
<dbReference type="GO" id="GO:0008893">
    <property type="term" value="F:guanosine-3',5'-bis(diphosphate) 3'-diphosphatase activity"/>
    <property type="evidence" value="ECO:0007669"/>
    <property type="project" value="TreeGrafter"/>
</dbReference>
<dbReference type="PROSITE" id="PS51462">
    <property type="entry name" value="NUDIX"/>
    <property type="match status" value="1"/>
</dbReference>
<dbReference type="NCBIfam" id="NF001938">
    <property type="entry name" value="PRK00714.1-5"/>
    <property type="match status" value="1"/>
</dbReference>
<dbReference type="InterPro" id="IPR020476">
    <property type="entry name" value="Nudix_hydrolase"/>
</dbReference>
<evidence type="ECO:0000259" key="8">
    <source>
        <dbReference type="PROSITE" id="PS51462"/>
    </source>
</evidence>
<keyword evidence="5" id="KW-0460">Magnesium</keyword>
<dbReference type="InterPro" id="IPR000086">
    <property type="entry name" value="NUDIX_hydrolase_dom"/>
</dbReference>
<feature type="domain" description="Nudix hydrolase" evidence="8">
    <location>
        <begin position="159"/>
        <end position="306"/>
    </location>
</feature>
<evidence type="ECO:0000256" key="5">
    <source>
        <dbReference type="ARBA" id="ARBA00022842"/>
    </source>
</evidence>
<keyword evidence="3" id="KW-0479">Metal-binding</keyword>
<keyword evidence="10" id="KW-1185">Reference proteome</keyword>
<dbReference type="Proteomes" id="UP000030689">
    <property type="component" value="Unassembled WGS sequence"/>
</dbReference>
<dbReference type="PROSITE" id="PS00893">
    <property type="entry name" value="NUDIX_BOX"/>
    <property type="match status" value="1"/>
</dbReference>
<name>V4LL84_EUTSA</name>
<evidence type="ECO:0000313" key="9">
    <source>
        <dbReference type="EMBL" id="ESQ40558.1"/>
    </source>
</evidence>